<evidence type="ECO:0000313" key="8">
    <source>
        <dbReference type="EMBL" id="UXP32525.1"/>
    </source>
</evidence>
<dbReference type="Pfam" id="PF12698">
    <property type="entry name" value="ABC2_membrane_3"/>
    <property type="match status" value="1"/>
</dbReference>
<dbReference type="InterPro" id="IPR019860">
    <property type="entry name" value="Motility-assoc_ABC_perm_GldF"/>
</dbReference>
<evidence type="ECO:0000256" key="1">
    <source>
        <dbReference type="ARBA" id="ARBA00004651"/>
    </source>
</evidence>
<name>A0ABY6CPS9_9BACT</name>
<feature type="transmembrane region" description="Helical" evidence="6">
    <location>
        <begin position="138"/>
        <end position="157"/>
    </location>
</feature>
<evidence type="ECO:0000256" key="5">
    <source>
        <dbReference type="ARBA" id="ARBA00023136"/>
    </source>
</evidence>
<dbReference type="RefSeq" id="WP_262309960.1">
    <property type="nucleotide sequence ID" value="NZ_CP106679.1"/>
</dbReference>
<reference evidence="8" key="1">
    <citation type="submission" date="2022-09" db="EMBL/GenBank/DDBJ databases">
        <title>Comparative genomics and taxonomic characterization of three novel marine species of genus Reichenbachiella exhibiting antioxidant and polysaccharide degradation activities.</title>
        <authorList>
            <person name="Muhammad N."/>
            <person name="Lee Y.-J."/>
            <person name="Ko J."/>
            <person name="Kim S.-G."/>
        </authorList>
    </citation>
    <scope>NUCLEOTIDE SEQUENCE</scope>
    <source>
        <strain evidence="8">BKB1-1</strain>
    </source>
</reference>
<dbReference type="InterPro" id="IPR013525">
    <property type="entry name" value="ABC2_TM"/>
</dbReference>
<evidence type="ECO:0000256" key="3">
    <source>
        <dbReference type="ARBA" id="ARBA00022692"/>
    </source>
</evidence>
<evidence type="ECO:0000256" key="6">
    <source>
        <dbReference type="SAM" id="Phobius"/>
    </source>
</evidence>
<dbReference type="PANTHER" id="PTHR30294">
    <property type="entry name" value="MEMBRANE COMPONENT OF ABC TRANSPORTER YHHJ-RELATED"/>
    <property type="match status" value="1"/>
</dbReference>
<keyword evidence="3 6" id="KW-0812">Transmembrane</keyword>
<evidence type="ECO:0000256" key="2">
    <source>
        <dbReference type="ARBA" id="ARBA00022475"/>
    </source>
</evidence>
<dbReference type="Proteomes" id="UP001065174">
    <property type="component" value="Chromosome"/>
</dbReference>
<evidence type="ECO:0000313" key="9">
    <source>
        <dbReference type="Proteomes" id="UP001065174"/>
    </source>
</evidence>
<keyword evidence="9" id="KW-1185">Reference proteome</keyword>
<organism evidence="8 9">
    <name type="scientific">Reichenbachiella agarivorans</name>
    <dbReference type="NCBI Taxonomy" id="2979464"/>
    <lineage>
        <taxon>Bacteria</taxon>
        <taxon>Pseudomonadati</taxon>
        <taxon>Bacteroidota</taxon>
        <taxon>Cytophagia</taxon>
        <taxon>Cytophagales</taxon>
        <taxon>Reichenbachiellaceae</taxon>
        <taxon>Reichenbachiella</taxon>
    </lineage>
</organism>
<accession>A0ABY6CPS9</accession>
<proteinExistence type="predicted"/>
<keyword evidence="4 6" id="KW-1133">Transmembrane helix</keyword>
<dbReference type="NCBIfam" id="TIGR03518">
    <property type="entry name" value="ABC_perm_GldF"/>
    <property type="match status" value="1"/>
</dbReference>
<comment type="subcellular location">
    <subcellularLocation>
        <location evidence="1">Cell membrane</location>
        <topology evidence="1">Multi-pass membrane protein</topology>
    </subcellularLocation>
</comment>
<feature type="transmembrane region" description="Helical" evidence="6">
    <location>
        <begin position="164"/>
        <end position="181"/>
    </location>
</feature>
<dbReference type="InterPro" id="IPR051449">
    <property type="entry name" value="ABC-2_transporter_component"/>
</dbReference>
<dbReference type="PANTHER" id="PTHR30294:SF29">
    <property type="entry name" value="MULTIDRUG ABC TRANSPORTER PERMEASE YBHS-RELATED"/>
    <property type="match status" value="1"/>
</dbReference>
<evidence type="ECO:0000259" key="7">
    <source>
        <dbReference type="Pfam" id="PF12698"/>
    </source>
</evidence>
<feature type="transmembrane region" description="Helical" evidence="6">
    <location>
        <begin position="12"/>
        <end position="35"/>
    </location>
</feature>
<evidence type="ECO:0000256" key="4">
    <source>
        <dbReference type="ARBA" id="ARBA00022989"/>
    </source>
</evidence>
<protein>
    <submittedName>
        <fullName evidence="8">Gliding motility-associated ABC transporter permease subunit GldF</fullName>
    </submittedName>
</protein>
<feature type="transmembrane region" description="Helical" evidence="6">
    <location>
        <begin position="219"/>
        <end position="237"/>
    </location>
</feature>
<feature type="domain" description="ABC-2 type transporter transmembrane" evidence="7">
    <location>
        <begin position="51"/>
        <end position="229"/>
    </location>
</feature>
<feature type="transmembrane region" description="Helical" evidence="6">
    <location>
        <begin position="94"/>
        <end position="118"/>
    </location>
</feature>
<sequence>MYAVFIKEINSFLNSLIAYIVIAVFLTTIGLLMWVFPESSVLEYGYADMSTLFNLGPYVFMFLIPAITMRFFAEEKRTGTNELLFTRPMTHMDVILGKYFAGFVLVLLSVLPTLLYFLSVYQLGQPVGNLDISGTIGSYIGLLLLGGVFVSIGVLSSSITDNQVVAFVLAVFFCFVLYSGLESLATIDIWGGEALVLQQMSMVFHYGALSRGLIDMSDIVYFISVIAAMLLLTKLCLDARKWG</sequence>
<keyword evidence="5 6" id="KW-0472">Membrane</keyword>
<dbReference type="EMBL" id="CP106679">
    <property type="protein sequence ID" value="UXP32525.1"/>
    <property type="molecule type" value="Genomic_DNA"/>
</dbReference>
<gene>
    <name evidence="8" type="primary">gldF</name>
    <name evidence="8" type="ORF">N6H18_00855</name>
</gene>
<keyword evidence="2" id="KW-1003">Cell membrane</keyword>
<feature type="transmembrane region" description="Helical" evidence="6">
    <location>
        <begin position="55"/>
        <end position="73"/>
    </location>
</feature>